<keyword evidence="2" id="KW-0472">Membrane</keyword>
<keyword evidence="2" id="KW-0812">Transmembrane</keyword>
<reference evidence="5" key="1">
    <citation type="journal article" date="2019" name="Int. J. Syst. Evol. Microbiol.">
        <title>The Global Catalogue of Microorganisms (GCM) 10K type strain sequencing project: providing services to taxonomists for standard genome sequencing and annotation.</title>
        <authorList>
            <consortium name="The Broad Institute Genomics Platform"/>
            <consortium name="The Broad Institute Genome Sequencing Center for Infectious Disease"/>
            <person name="Wu L."/>
            <person name="Ma J."/>
        </authorList>
    </citation>
    <scope>NUCLEOTIDE SEQUENCE [LARGE SCALE GENOMIC DNA]</scope>
    <source>
        <strain evidence="5">CCUG 49571</strain>
    </source>
</reference>
<sequence>MAASLALGTCIALASVSPAFAEHTTAGTGTAGDSRTLNGASVPARTYYPNAGRTDSMPLDRTTDGTYGGYNTNGTFGMNGTNGTYGAYDTNRMNTYRPLNNNTNNTTNVRARANDNTVRRMDTTPARTGFSWGWLGLLGLFGLAGMRSRNREDAR</sequence>
<keyword evidence="5" id="KW-1185">Reference proteome</keyword>
<evidence type="ECO:0000256" key="1">
    <source>
        <dbReference type="SAM" id="MobiDB-lite"/>
    </source>
</evidence>
<feature type="region of interest" description="Disordered" evidence="1">
    <location>
        <begin position="25"/>
        <end position="57"/>
    </location>
</feature>
<dbReference type="NCBIfam" id="NF041742">
    <property type="entry name" value="WGxxGxxG_fam"/>
    <property type="match status" value="1"/>
</dbReference>
<keyword evidence="2" id="KW-1133">Transmembrane helix</keyword>
<protein>
    <submittedName>
        <fullName evidence="4">WGxxGxxG family protein</fullName>
    </submittedName>
</protein>
<dbReference type="Proteomes" id="UP001596028">
    <property type="component" value="Unassembled WGS sequence"/>
</dbReference>
<evidence type="ECO:0000256" key="2">
    <source>
        <dbReference type="SAM" id="Phobius"/>
    </source>
</evidence>
<evidence type="ECO:0000313" key="4">
    <source>
        <dbReference type="EMBL" id="MFC4596691.1"/>
    </source>
</evidence>
<comment type="caution">
    <text evidence="4">The sequence shown here is derived from an EMBL/GenBank/DDBJ whole genome shotgun (WGS) entry which is preliminary data.</text>
</comment>
<proteinExistence type="predicted"/>
<organism evidence="4 5">
    <name type="scientific">Cohnella hongkongensis</name>
    <dbReference type="NCBI Taxonomy" id="178337"/>
    <lineage>
        <taxon>Bacteria</taxon>
        <taxon>Bacillati</taxon>
        <taxon>Bacillota</taxon>
        <taxon>Bacilli</taxon>
        <taxon>Bacillales</taxon>
        <taxon>Paenibacillaceae</taxon>
        <taxon>Cohnella</taxon>
    </lineage>
</organism>
<evidence type="ECO:0000313" key="5">
    <source>
        <dbReference type="Proteomes" id="UP001596028"/>
    </source>
</evidence>
<feature type="chain" id="PRO_5047225014" evidence="3">
    <location>
        <begin position="22"/>
        <end position="155"/>
    </location>
</feature>
<feature type="signal peptide" evidence="3">
    <location>
        <begin position="1"/>
        <end position="21"/>
    </location>
</feature>
<name>A0ABV9F4N3_9BACL</name>
<dbReference type="NCBIfam" id="NF038039">
    <property type="entry name" value="WGxxGxxG-CTERM"/>
    <property type="match status" value="1"/>
</dbReference>
<gene>
    <name evidence="4" type="ORF">ACFO3S_00440</name>
</gene>
<feature type="transmembrane region" description="Helical" evidence="2">
    <location>
        <begin position="129"/>
        <end position="146"/>
    </location>
</feature>
<dbReference type="EMBL" id="JBHSEP010000001">
    <property type="protein sequence ID" value="MFC4596691.1"/>
    <property type="molecule type" value="Genomic_DNA"/>
</dbReference>
<dbReference type="RefSeq" id="WP_378092214.1">
    <property type="nucleotide sequence ID" value="NZ_JBHSEP010000001.1"/>
</dbReference>
<accession>A0ABV9F4N3</accession>
<keyword evidence="3" id="KW-0732">Signal</keyword>
<evidence type="ECO:0000256" key="3">
    <source>
        <dbReference type="SAM" id="SignalP"/>
    </source>
</evidence>